<dbReference type="InterPro" id="IPR005105">
    <property type="entry name" value="GlnD_Uridyltrans_N"/>
</dbReference>
<dbReference type="STRING" id="86105.NF27_HL00120"/>
<dbReference type="SUPFAM" id="SSF48452">
    <property type="entry name" value="TPR-like"/>
    <property type="match status" value="1"/>
</dbReference>
<evidence type="ECO:0000256" key="3">
    <source>
        <dbReference type="PROSITE-ProRule" id="PRU00023"/>
    </source>
</evidence>
<keyword evidence="7" id="KW-1185">Reference proteome</keyword>
<protein>
    <recommendedName>
        <fullName evidence="8">Protein-PII uridylyltransferase N-terminal domain-containing protein</fullName>
    </recommendedName>
</protein>
<sequence length="1087" mass="123375">MVATLIEGLKDKNYHVRQGAAESLVKLGHVSPEVVATLIEGLKDKNYHVRQGAAKSLVKLGQATPEMIKALIDDFKNNDLEAVGEAIDILVELGQAIPEVIEALIRFLKDKDSEVRQGAAEYSVKMFNKHPEIAKSIVDVVVNKKSVRAFEDIDDSFKFLLTCFGYSSNDKWLNYMILEDGFENNLALIVSDNNKLKIIGSEGTEEISLNGKQKNLLIKKLYKLKNSVSMPEIGSNAGIFTGWWYNKVPEQLISSQEEIYKAISENNNASLSSLINNGADLNKGKDKNTALHYAINNSDDVKLIELLVKGGANLNLTDINNNTPFNLAVKLGKVKIANYLENQVVLRKISKKDKFSKSLRENIANGTYQLCQEKYQDCLQSYQKALELAKAENSQVAYCYILLKIGDYYLYHQNNSKGYKLAGLHYSAARTLAERYYEVGEVFETEYFAHKQLYLEKKFLNSISNNRVLEVNYQSYKKRLKEIRNATKRDIDKKDITIKTILENNTQSIVKLTSDVFDDCIKSLGAPTCEYAIVGLGSMARKEMSLYSDIEYMILLGDKYKSINEPGYQYFVQLALLFELKVISIGETFENILPASMEKIIHGGLALDQGPNTPSSDLHKTNELASDLINIPQNIAGLQSKVDCIMANALRLGILIQGSAILLNKYKQALSNELYKQVGGIALHQKKALELMEQDIGLYQNRLSDRIESLCFNAKADLYRFISNIINHLSLYYGIQSSNSWDRLEELKSKGWISDSAFKRLSRLLDFAVKMRVKTHLFYEKEKETMVFEGEAINNKEYQLSLEEKLELEEVYKVLVVMHKATKEFIQNRSFYYNDEYESTPLVRARLSIAKGDKEEGIRLYQEAMSLDSNNLEIMRELVDLLLEKGRYNELLETAKRIKEIAINRYGEANEDAKYASKTMELARFHLNSQGYKVPDAMRLRNDSSQELLQEQSISQKNTEIFEAVKYGDTEKVEKSLIEGVDINCREGNHGRTLLHIAALRGLNEIIALLIIHKADINIKDNKGKTPLHMAAKYNQVETTKLLLEKGANKEVRDDNDKTAKDYTKLHQLKFLLEPKDKGRIKGGDTT</sequence>
<evidence type="ECO:0008006" key="8">
    <source>
        <dbReference type="Google" id="ProtNLM"/>
    </source>
</evidence>
<evidence type="ECO:0000256" key="2">
    <source>
        <dbReference type="ARBA" id="ARBA00023043"/>
    </source>
</evidence>
<dbReference type="InterPro" id="IPR018821">
    <property type="entry name" value="DUF294_put_nucleoTrafse_sb-bd"/>
</dbReference>
<comment type="caution">
    <text evidence="6">The sequence shown here is derived from an EMBL/GenBank/DDBJ whole genome shotgun (WGS) entry which is preliminary data.</text>
</comment>
<proteinExistence type="predicted"/>
<dbReference type="EMBL" id="JSWE01000181">
    <property type="protein sequence ID" value="KIE04547.1"/>
    <property type="molecule type" value="Genomic_DNA"/>
</dbReference>
<dbReference type="Pfam" id="PF12796">
    <property type="entry name" value="Ank_2"/>
    <property type="match status" value="2"/>
</dbReference>
<feature type="domain" description="Protein-PII uridylyltransferase N-terminal" evidence="4">
    <location>
        <begin position="494"/>
        <end position="572"/>
    </location>
</feature>
<reference evidence="6 7" key="1">
    <citation type="submission" date="2014-11" db="EMBL/GenBank/DDBJ databases">
        <title>A Rickettsiales Symbiont of Amoebae With Ancient Features.</title>
        <authorList>
            <person name="Schulz F."/>
            <person name="Martijn J."/>
            <person name="Wascher F."/>
            <person name="Kostanjsek R."/>
            <person name="Ettema T.J."/>
            <person name="Horn M."/>
        </authorList>
    </citation>
    <scope>NUCLEOTIDE SEQUENCE [LARGE SCALE GENOMIC DNA]</scope>
    <source>
        <strain evidence="6 7">UWC36</strain>
    </source>
</reference>
<dbReference type="PANTHER" id="PTHR24171:SF8">
    <property type="entry name" value="BRCA1-ASSOCIATED RING DOMAIN PROTEIN 1"/>
    <property type="match status" value="1"/>
</dbReference>
<evidence type="ECO:0000259" key="5">
    <source>
        <dbReference type="Pfam" id="PF10335"/>
    </source>
</evidence>
<dbReference type="GO" id="GO:0008773">
    <property type="term" value="F:[protein-PII] uridylyltransferase activity"/>
    <property type="evidence" value="ECO:0007669"/>
    <property type="project" value="InterPro"/>
</dbReference>
<evidence type="ECO:0000313" key="7">
    <source>
        <dbReference type="Proteomes" id="UP000031258"/>
    </source>
</evidence>
<evidence type="ECO:0000313" key="6">
    <source>
        <dbReference type="EMBL" id="KIE04547.1"/>
    </source>
</evidence>
<dbReference type="Gene3D" id="1.25.40.20">
    <property type="entry name" value="Ankyrin repeat-containing domain"/>
    <property type="match status" value="3"/>
</dbReference>
<feature type="domain" description="DUF294" evidence="5">
    <location>
        <begin position="711"/>
        <end position="783"/>
    </location>
</feature>
<dbReference type="Gene3D" id="1.25.40.10">
    <property type="entry name" value="Tetratricopeptide repeat domain"/>
    <property type="match status" value="1"/>
</dbReference>
<dbReference type="Proteomes" id="UP000031258">
    <property type="component" value="Unassembled WGS sequence"/>
</dbReference>
<dbReference type="InterPro" id="IPR004155">
    <property type="entry name" value="PBS_lyase_HEAT"/>
</dbReference>
<dbReference type="InterPro" id="IPR011990">
    <property type="entry name" value="TPR-like_helical_dom_sf"/>
</dbReference>
<dbReference type="PANTHER" id="PTHR24171">
    <property type="entry name" value="ANKYRIN REPEAT DOMAIN-CONTAINING PROTEIN 39-RELATED"/>
    <property type="match status" value="1"/>
</dbReference>
<dbReference type="Pfam" id="PF10335">
    <property type="entry name" value="DUF294_C"/>
    <property type="match status" value="1"/>
</dbReference>
<dbReference type="Pfam" id="PF13646">
    <property type="entry name" value="HEAT_2"/>
    <property type="match status" value="1"/>
</dbReference>
<dbReference type="PROSITE" id="PS50297">
    <property type="entry name" value="ANK_REP_REGION"/>
    <property type="match status" value="3"/>
</dbReference>
<dbReference type="Gene3D" id="1.25.10.10">
    <property type="entry name" value="Leucine-rich Repeat Variant"/>
    <property type="match status" value="1"/>
</dbReference>
<dbReference type="SUPFAM" id="SSF48371">
    <property type="entry name" value="ARM repeat"/>
    <property type="match status" value="1"/>
</dbReference>
<evidence type="ECO:0000256" key="1">
    <source>
        <dbReference type="ARBA" id="ARBA00022737"/>
    </source>
</evidence>
<gene>
    <name evidence="6" type="ORF">NF27_HL00120</name>
</gene>
<evidence type="ECO:0000259" key="4">
    <source>
        <dbReference type="Pfam" id="PF03445"/>
    </source>
</evidence>
<dbReference type="PROSITE" id="PS50088">
    <property type="entry name" value="ANK_REPEAT"/>
    <property type="match status" value="3"/>
</dbReference>
<feature type="repeat" description="ANK" evidence="3">
    <location>
        <begin position="990"/>
        <end position="1022"/>
    </location>
</feature>
<name>A0A0C1MR94_9RICK</name>
<organism evidence="6 7">
    <name type="scientific">Candidatus Jidaibacter acanthamoebae</name>
    <dbReference type="NCBI Taxonomy" id="86105"/>
    <lineage>
        <taxon>Bacteria</taxon>
        <taxon>Pseudomonadati</taxon>
        <taxon>Pseudomonadota</taxon>
        <taxon>Alphaproteobacteria</taxon>
        <taxon>Rickettsiales</taxon>
        <taxon>Candidatus Midichloriaceae</taxon>
        <taxon>Candidatus Jidaibacter</taxon>
    </lineage>
</organism>
<feature type="repeat" description="ANK" evidence="3">
    <location>
        <begin position="286"/>
        <end position="319"/>
    </location>
</feature>
<dbReference type="SUPFAM" id="SSF48403">
    <property type="entry name" value="Ankyrin repeat"/>
    <property type="match status" value="2"/>
</dbReference>
<dbReference type="InterPro" id="IPR036770">
    <property type="entry name" value="Ankyrin_rpt-contain_sf"/>
</dbReference>
<dbReference type="InterPro" id="IPR002110">
    <property type="entry name" value="Ankyrin_rpt"/>
</dbReference>
<feature type="repeat" description="ANK" evidence="3">
    <location>
        <begin position="1023"/>
        <end position="1055"/>
    </location>
</feature>
<dbReference type="SMART" id="SM00248">
    <property type="entry name" value="ANK"/>
    <property type="match status" value="6"/>
</dbReference>
<keyword evidence="1" id="KW-0677">Repeat</keyword>
<dbReference type="AlphaFoldDB" id="A0A0C1MR94"/>
<dbReference type="Pfam" id="PF03445">
    <property type="entry name" value="DUF294"/>
    <property type="match status" value="1"/>
</dbReference>
<keyword evidence="2 3" id="KW-0040">ANK repeat</keyword>
<accession>A0A0C1MR94</accession>
<dbReference type="InterPro" id="IPR011989">
    <property type="entry name" value="ARM-like"/>
</dbReference>
<dbReference type="InterPro" id="IPR016024">
    <property type="entry name" value="ARM-type_fold"/>
</dbReference>
<dbReference type="SMART" id="SM00567">
    <property type="entry name" value="EZ_HEAT"/>
    <property type="match status" value="2"/>
</dbReference>